<dbReference type="PANTHER" id="PTHR43243:SF4">
    <property type="entry name" value="CATIONIC AMINO ACID TRANSPORTER 4"/>
    <property type="match status" value="1"/>
</dbReference>
<keyword evidence="5 6" id="KW-0472">Membrane</keyword>
<sequence>MFEMSFLSEALVKLMRRKDADGGILTTNLRRCLSTLDIAFLGIGNMLGSGVYILAPNVANKLTGPAIVLSFLLAGIASLLAALAYAEFGVRFPRSGSAYSYTYFALGEILAFFVGWNLIMENVLSLAVVGRTCSAYANSLSRGIIGNFTVNVFGWLTDKQNSSLSKYPDVLSAILLIAFVLFMLLGAKQTSWLNNTLVVVNVIVMAIIFGVGVFHADFSNWQYHCGDHKPDGFISGFLPHGWSGVLSACAKCFFAYVGFDSIAAAGEEARNPGKSIPIATLMAMSVVSVVYISVSGVLTLMLPYYDINTEAGIPDALKHYDAYWAVYMVSGGAIASMVTVIMGTIFAVSRVMYAMAEDGLLPAIFCSVCRKVPFVSMITSTFVAAILAVFFDTDAIIEMLSIGTLFAYLIIAFGVVIVRYSPTKVHAKGEIGPRVTLRVWAASSLYSLYPSRMSHKTLIVITLALATFFAFAFGFSVNVKGTPWDGQIGLTVVCGSMILVAVAYIYPLKELLDDENYTMPLMPLLPVISMSLNAFLMTTMEAVTWYRFIVWLVLGATVYFANGYRYSKLNQVQLKEKLDHS</sequence>
<feature type="transmembrane region" description="Helical" evidence="6">
    <location>
        <begin position="167"/>
        <end position="185"/>
    </location>
</feature>
<dbReference type="AlphaFoldDB" id="A0A7M7JKZ8"/>
<feature type="transmembrane region" description="Helical" evidence="6">
    <location>
        <begin position="457"/>
        <end position="476"/>
    </location>
</feature>
<feature type="transmembrane region" description="Helical" evidence="6">
    <location>
        <begin position="543"/>
        <end position="561"/>
    </location>
</feature>
<evidence type="ECO:0000256" key="3">
    <source>
        <dbReference type="ARBA" id="ARBA00022692"/>
    </source>
</evidence>
<comment type="subcellular location">
    <subcellularLocation>
        <location evidence="1">Membrane</location>
        <topology evidence="1">Multi-pass membrane protein</topology>
    </subcellularLocation>
</comment>
<feature type="transmembrane region" description="Helical" evidence="6">
    <location>
        <begin position="372"/>
        <end position="391"/>
    </location>
</feature>
<keyword evidence="4 6" id="KW-1133">Transmembrane helix</keyword>
<evidence type="ECO:0000259" key="7">
    <source>
        <dbReference type="Pfam" id="PF13906"/>
    </source>
</evidence>
<feature type="transmembrane region" description="Helical" evidence="6">
    <location>
        <begin position="518"/>
        <end position="537"/>
    </location>
</feature>
<reference evidence="8" key="1">
    <citation type="submission" date="2021-01" db="UniProtKB">
        <authorList>
            <consortium name="EnsemblMetazoa"/>
        </authorList>
    </citation>
    <scope>IDENTIFICATION</scope>
</reference>
<keyword evidence="3 6" id="KW-0812">Transmembrane</keyword>
<protein>
    <recommendedName>
        <fullName evidence="7">Cationic amino acid transporter C-terminal domain-containing protein</fullName>
    </recommendedName>
</protein>
<feature type="transmembrane region" description="Helical" evidence="6">
    <location>
        <begin position="38"/>
        <end position="55"/>
    </location>
</feature>
<dbReference type="PANTHER" id="PTHR43243">
    <property type="entry name" value="INNER MEMBRANE TRANSPORTER YGJI-RELATED"/>
    <property type="match status" value="1"/>
</dbReference>
<dbReference type="InterPro" id="IPR002293">
    <property type="entry name" value="AA/rel_permease1"/>
</dbReference>
<feature type="transmembrane region" description="Helical" evidence="6">
    <location>
        <begin position="98"/>
        <end position="119"/>
    </location>
</feature>
<dbReference type="PIRSF" id="PIRSF006060">
    <property type="entry name" value="AA_transporter"/>
    <property type="match status" value="1"/>
</dbReference>
<dbReference type="GO" id="GO:0015171">
    <property type="term" value="F:amino acid transmembrane transporter activity"/>
    <property type="evidence" value="ECO:0007669"/>
    <property type="project" value="TreeGrafter"/>
</dbReference>
<evidence type="ECO:0000256" key="5">
    <source>
        <dbReference type="ARBA" id="ARBA00023136"/>
    </source>
</evidence>
<accession>A0A7M7JKZ8</accession>
<dbReference type="Gene3D" id="1.20.1740.10">
    <property type="entry name" value="Amino acid/polyamine transporter I"/>
    <property type="match status" value="1"/>
</dbReference>
<evidence type="ECO:0000313" key="9">
    <source>
        <dbReference type="Proteomes" id="UP000594260"/>
    </source>
</evidence>
<feature type="transmembrane region" description="Helical" evidence="6">
    <location>
        <begin position="278"/>
        <end position="304"/>
    </location>
</feature>
<dbReference type="Pfam" id="PF13520">
    <property type="entry name" value="AA_permease_2"/>
    <property type="match status" value="1"/>
</dbReference>
<evidence type="ECO:0000256" key="6">
    <source>
        <dbReference type="SAM" id="Phobius"/>
    </source>
</evidence>
<dbReference type="Pfam" id="PF13906">
    <property type="entry name" value="AA_permease_C"/>
    <property type="match status" value="1"/>
</dbReference>
<organism evidence="8 9">
    <name type="scientific">Varroa destructor</name>
    <name type="common">Honeybee mite</name>
    <dbReference type="NCBI Taxonomy" id="109461"/>
    <lineage>
        <taxon>Eukaryota</taxon>
        <taxon>Metazoa</taxon>
        <taxon>Ecdysozoa</taxon>
        <taxon>Arthropoda</taxon>
        <taxon>Chelicerata</taxon>
        <taxon>Arachnida</taxon>
        <taxon>Acari</taxon>
        <taxon>Parasitiformes</taxon>
        <taxon>Mesostigmata</taxon>
        <taxon>Gamasina</taxon>
        <taxon>Dermanyssoidea</taxon>
        <taxon>Varroidae</taxon>
        <taxon>Varroa</taxon>
    </lineage>
</organism>
<dbReference type="Proteomes" id="UP000594260">
    <property type="component" value="Unplaced"/>
</dbReference>
<feature type="transmembrane region" description="Helical" evidence="6">
    <location>
        <begin position="397"/>
        <end position="418"/>
    </location>
</feature>
<feature type="transmembrane region" description="Helical" evidence="6">
    <location>
        <begin position="67"/>
        <end position="86"/>
    </location>
</feature>
<feature type="transmembrane region" description="Helical" evidence="6">
    <location>
        <begin position="324"/>
        <end position="351"/>
    </location>
</feature>
<dbReference type="EnsemblMetazoa" id="XM_022797837">
    <property type="protein sequence ID" value="XP_022653572"/>
    <property type="gene ID" value="LOC111247186"/>
</dbReference>
<feature type="domain" description="Cationic amino acid transporter C-terminal" evidence="7">
    <location>
        <begin position="517"/>
        <end position="566"/>
    </location>
</feature>
<proteinExistence type="predicted"/>
<dbReference type="InterPro" id="IPR029485">
    <property type="entry name" value="CAT_C"/>
</dbReference>
<feature type="transmembrane region" description="Helical" evidence="6">
    <location>
        <begin position="236"/>
        <end position="257"/>
    </location>
</feature>
<name>A0A7M7JKZ8_VARDE</name>
<dbReference type="RefSeq" id="XP_022653572.1">
    <property type="nucleotide sequence ID" value="XM_022797837.1"/>
</dbReference>
<keyword evidence="9" id="KW-1185">Reference proteome</keyword>
<evidence type="ECO:0000256" key="4">
    <source>
        <dbReference type="ARBA" id="ARBA00022989"/>
    </source>
</evidence>
<feature type="transmembrane region" description="Helical" evidence="6">
    <location>
        <begin position="488"/>
        <end position="506"/>
    </location>
</feature>
<keyword evidence="2" id="KW-0813">Transport</keyword>
<evidence type="ECO:0000256" key="1">
    <source>
        <dbReference type="ARBA" id="ARBA00004141"/>
    </source>
</evidence>
<evidence type="ECO:0000313" key="8">
    <source>
        <dbReference type="EnsemblMetazoa" id="XP_022653572"/>
    </source>
</evidence>
<feature type="transmembrane region" description="Helical" evidence="6">
    <location>
        <begin position="197"/>
        <end position="216"/>
    </location>
</feature>
<evidence type="ECO:0000256" key="2">
    <source>
        <dbReference type="ARBA" id="ARBA00022448"/>
    </source>
</evidence>
<dbReference type="GeneID" id="111247186"/>
<dbReference type="GO" id="GO:0005886">
    <property type="term" value="C:plasma membrane"/>
    <property type="evidence" value="ECO:0007669"/>
    <property type="project" value="TreeGrafter"/>
</dbReference>